<dbReference type="EMBL" id="CP058529">
    <property type="protein sequence ID" value="QLG29235.1"/>
    <property type="molecule type" value="Genomic_DNA"/>
</dbReference>
<evidence type="ECO:0000256" key="3">
    <source>
        <dbReference type="ARBA" id="ARBA00023004"/>
    </source>
</evidence>
<accession>A0A7D5KNE5</accession>
<feature type="compositionally biased region" description="Basic and acidic residues" evidence="5">
    <location>
        <begin position="323"/>
        <end position="351"/>
    </location>
</feature>
<reference evidence="7 8" key="1">
    <citation type="submission" date="2020-07" db="EMBL/GenBank/DDBJ databases">
        <title>Gai3-2, isolated from salt lake.</title>
        <authorList>
            <person name="Cui H."/>
            <person name="Shi X."/>
        </authorList>
    </citation>
    <scope>NUCLEOTIDE SEQUENCE [LARGE SCALE GENOMIC DNA]</scope>
    <source>
        <strain evidence="7 8">Gai3-2</strain>
    </source>
</reference>
<organism evidence="7 8">
    <name type="scientific">Halorarum halophilum</name>
    <dbReference type="NCBI Taxonomy" id="2743090"/>
    <lineage>
        <taxon>Archaea</taxon>
        <taxon>Methanobacteriati</taxon>
        <taxon>Methanobacteriota</taxon>
        <taxon>Stenosarchaea group</taxon>
        <taxon>Halobacteria</taxon>
        <taxon>Halobacteriales</taxon>
        <taxon>Haloferacaceae</taxon>
        <taxon>Halorarum</taxon>
    </lineage>
</organism>
<keyword evidence="2" id="KW-0378">Hydrolase</keyword>
<evidence type="ECO:0000256" key="1">
    <source>
        <dbReference type="ARBA" id="ARBA00022723"/>
    </source>
</evidence>
<keyword evidence="1" id="KW-0479">Metal-binding</keyword>
<dbReference type="AlphaFoldDB" id="A0A7D5KNE5"/>
<evidence type="ECO:0000256" key="5">
    <source>
        <dbReference type="SAM" id="MobiDB-lite"/>
    </source>
</evidence>
<dbReference type="Pfam" id="PF00149">
    <property type="entry name" value="Metallophos"/>
    <property type="match status" value="1"/>
</dbReference>
<comment type="similarity">
    <text evidence="4">Belongs to the cyclic nucleotide phosphodiesterase class-III family.</text>
</comment>
<proteinExistence type="inferred from homology"/>
<keyword evidence="3" id="KW-0408">Iron</keyword>
<protein>
    <submittedName>
        <fullName evidence="7">Metallophosphoesterase</fullName>
    </submittedName>
</protein>
<evidence type="ECO:0000256" key="4">
    <source>
        <dbReference type="ARBA" id="ARBA00025742"/>
    </source>
</evidence>
<sequence length="351" mass="38201">MNARELADRHSFAEDETPHDVAYDALTTDEQHAARFDRPRSAVPLRLAVVSDPHVAGDEHGTWKMLHRTRDRFRATLAEVEALGVDALLLSGDLTKDGEEENLDWIEAALDDVDIPVLAVPGNHDVKEFPVSAFAERFTDDGFPVHLRLDGLDVIGLNSAMSPAETEGDDPELDVVSEDQLDWLEATLPGTTDPIVVSHHNLPGLVEHIGSDGWAPHPPVGNADALVDVLAAHDVPLHLSGHVHLLSLTRPRGVRGLISPSLASFPQSYLLLEIDLTGTTVRCRTTATRADVEESYDEGRAHSARSTLISDLNAEQLRALPLVDERNGPSRGIDPIRPDSVEASRDDGHTD</sequence>
<gene>
    <name evidence="7" type="ORF">HUG10_17610</name>
</gene>
<keyword evidence="8" id="KW-1185">Reference proteome</keyword>
<feature type="region of interest" description="Disordered" evidence="5">
    <location>
        <begin position="320"/>
        <end position="351"/>
    </location>
</feature>
<dbReference type="KEGG" id="halg:HUG10_17610"/>
<dbReference type="GeneID" id="56030689"/>
<evidence type="ECO:0000313" key="8">
    <source>
        <dbReference type="Proteomes" id="UP000509750"/>
    </source>
</evidence>
<evidence type="ECO:0000259" key="6">
    <source>
        <dbReference type="Pfam" id="PF00149"/>
    </source>
</evidence>
<name>A0A7D5KNE5_9EURY</name>
<dbReference type="SUPFAM" id="SSF56300">
    <property type="entry name" value="Metallo-dependent phosphatases"/>
    <property type="match status" value="1"/>
</dbReference>
<dbReference type="GO" id="GO:0016787">
    <property type="term" value="F:hydrolase activity"/>
    <property type="evidence" value="ECO:0007669"/>
    <property type="project" value="UniProtKB-KW"/>
</dbReference>
<evidence type="ECO:0000256" key="2">
    <source>
        <dbReference type="ARBA" id="ARBA00022801"/>
    </source>
</evidence>
<dbReference type="RefSeq" id="WP_179170809.1">
    <property type="nucleotide sequence ID" value="NZ_CP058529.1"/>
</dbReference>
<dbReference type="InterPro" id="IPR029052">
    <property type="entry name" value="Metallo-depent_PP-like"/>
</dbReference>
<dbReference type="InterPro" id="IPR004843">
    <property type="entry name" value="Calcineurin-like_PHP"/>
</dbReference>
<dbReference type="GO" id="GO:0046872">
    <property type="term" value="F:metal ion binding"/>
    <property type="evidence" value="ECO:0007669"/>
    <property type="project" value="UniProtKB-KW"/>
</dbReference>
<dbReference type="PANTHER" id="PTHR42988">
    <property type="entry name" value="PHOSPHOHYDROLASE"/>
    <property type="match status" value="1"/>
</dbReference>
<dbReference type="PANTHER" id="PTHR42988:SF2">
    <property type="entry name" value="CYCLIC NUCLEOTIDE PHOSPHODIESTERASE CBUA0032-RELATED"/>
    <property type="match status" value="1"/>
</dbReference>
<evidence type="ECO:0000313" key="7">
    <source>
        <dbReference type="EMBL" id="QLG29235.1"/>
    </source>
</evidence>
<feature type="domain" description="Calcineurin-like phosphoesterase" evidence="6">
    <location>
        <begin position="45"/>
        <end position="244"/>
    </location>
</feature>
<dbReference type="OrthoDB" id="7513at2157"/>
<dbReference type="Proteomes" id="UP000509750">
    <property type="component" value="Chromosome"/>
</dbReference>
<dbReference type="Gene3D" id="3.60.21.10">
    <property type="match status" value="1"/>
</dbReference>
<dbReference type="InterPro" id="IPR050884">
    <property type="entry name" value="CNP_phosphodiesterase-III"/>
</dbReference>